<dbReference type="EMBL" id="OC915345">
    <property type="protein sequence ID" value="CAD7639992.1"/>
    <property type="molecule type" value="Genomic_DNA"/>
</dbReference>
<dbReference type="GO" id="GO:0005509">
    <property type="term" value="F:calcium ion binding"/>
    <property type="evidence" value="ECO:0007669"/>
    <property type="project" value="InterPro"/>
</dbReference>
<dbReference type="EMBL" id="CAJPVJ010000520">
    <property type="protein sequence ID" value="CAG2162731.1"/>
    <property type="molecule type" value="Genomic_DNA"/>
</dbReference>
<evidence type="ECO:0000256" key="2">
    <source>
        <dbReference type="ARBA" id="ARBA00022737"/>
    </source>
</evidence>
<organism evidence="5">
    <name type="scientific">Oppiella nova</name>
    <dbReference type="NCBI Taxonomy" id="334625"/>
    <lineage>
        <taxon>Eukaryota</taxon>
        <taxon>Metazoa</taxon>
        <taxon>Ecdysozoa</taxon>
        <taxon>Arthropoda</taxon>
        <taxon>Chelicerata</taxon>
        <taxon>Arachnida</taxon>
        <taxon>Acari</taxon>
        <taxon>Acariformes</taxon>
        <taxon>Sarcoptiformes</taxon>
        <taxon>Oribatida</taxon>
        <taxon>Brachypylina</taxon>
        <taxon>Oppioidea</taxon>
        <taxon>Oppiidae</taxon>
        <taxon>Oppiella</taxon>
    </lineage>
</organism>
<keyword evidence="6" id="KW-1185">Reference proteome</keyword>
<dbReference type="PROSITE" id="PS50222">
    <property type="entry name" value="EF_HAND_2"/>
    <property type="match status" value="3"/>
</dbReference>
<reference evidence="5" key="1">
    <citation type="submission" date="2020-11" db="EMBL/GenBank/DDBJ databases">
        <authorList>
            <person name="Tran Van P."/>
        </authorList>
    </citation>
    <scope>NUCLEOTIDE SEQUENCE</scope>
</reference>
<protein>
    <recommendedName>
        <fullName evidence="4">EF-hand domain-containing protein</fullName>
    </recommendedName>
</protein>
<keyword evidence="3" id="KW-0106">Calcium</keyword>
<dbReference type="InterPro" id="IPR028846">
    <property type="entry name" value="Recoverin"/>
</dbReference>
<feature type="domain" description="EF-hand" evidence="4">
    <location>
        <begin position="69"/>
        <end position="104"/>
    </location>
</feature>
<keyword evidence="2" id="KW-0677">Repeat</keyword>
<dbReference type="InterPro" id="IPR011992">
    <property type="entry name" value="EF-hand-dom_pair"/>
</dbReference>
<dbReference type="Proteomes" id="UP000728032">
    <property type="component" value="Unassembled WGS sequence"/>
</dbReference>
<dbReference type="PROSITE" id="PS00018">
    <property type="entry name" value="EF_HAND_1"/>
    <property type="match status" value="2"/>
</dbReference>
<evidence type="ECO:0000313" key="6">
    <source>
        <dbReference type="Proteomes" id="UP000728032"/>
    </source>
</evidence>
<gene>
    <name evidence="5" type="ORF">ONB1V03_LOCUS2321</name>
</gene>
<feature type="domain" description="EF-hand" evidence="4">
    <location>
        <begin position="153"/>
        <end position="186"/>
    </location>
</feature>
<evidence type="ECO:0000256" key="3">
    <source>
        <dbReference type="ARBA" id="ARBA00022837"/>
    </source>
</evidence>
<dbReference type="PRINTS" id="PR00450">
    <property type="entry name" value="RECOVERIN"/>
</dbReference>
<sequence length="186" mass="22100">MEESRESRKCSFRIAGPPKESLGELCKCTKFTKREIQVMYRTFKQDCPTGLLEEDTFREIFTRFFPYGNVNPYAHYVFKTFDHNRDEAISFKDFLQWLSLLCHGSSQEKLKWAFRLYDINHDGFITRKELSDILCSIYALIGRRTYPVIDERTLRDHCDRTFQKLDVNKDGVVTFEEFMDICARVV</sequence>
<dbReference type="InterPro" id="IPR002048">
    <property type="entry name" value="EF_hand_dom"/>
</dbReference>
<feature type="domain" description="EF-hand" evidence="4">
    <location>
        <begin position="105"/>
        <end position="140"/>
    </location>
</feature>
<dbReference type="PANTHER" id="PTHR23055">
    <property type="entry name" value="CALCIUM BINDING PROTEINS"/>
    <property type="match status" value="1"/>
</dbReference>
<accession>A0A7R9LGK1</accession>
<dbReference type="SMART" id="SM00054">
    <property type="entry name" value="EFh"/>
    <property type="match status" value="3"/>
</dbReference>
<evidence type="ECO:0000313" key="5">
    <source>
        <dbReference type="EMBL" id="CAD7639992.1"/>
    </source>
</evidence>
<proteinExistence type="predicted"/>
<dbReference type="InterPro" id="IPR018247">
    <property type="entry name" value="EF_Hand_1_Ca_BS"/>
</dbReference>
<evidence type="ECO:0000256" key="1">
    <source>
        <dbReference type="ARBA" id="ARBA00022723"/>
    </source>
</evidence>
<dbReference type="OrthoDB" id="191686at2759"/>
<dbReference type="Gene3D" id="1.10.238.10">
    <property type="entry name" value="EF-hand"/>
    <property type="match status" value="1"/>
</dbReference>
<dbReference type="Pfam" id="PF13499">
    <property type="entry name" value="EF-hand_7"/>
    <property type="match status" value="1"/>
</dbReference>
<dbReference type="PANTHER" id="PTHR23055:SF167">
    <property type="entry name" value="EF-HAND DOMAIN-CONTAINING PROTEIN"/>
    <property type="match status" value="1"/>
</dbReference>
<keyword evidence="1" id="KW-0479">Metal-binding</keyword>
<evidence type="ECO:0000259" key="4">
    <source>
        <dbReference type="PROSITE" id="PS50222"/>
    </source>
</evidence>
<name>A0A7R9LGK1_9ACAR</name>
<dbReference type="AlphaFoldDB" id="A0A7R9LGK1"/>
<dbReference type="SUPFAM" id="SSF47473">
    <property type="entry name" value="EF-hand"/>
    <property type="match status" value="1"/>
</dbReference>
<dbReference type="CDD" id="cd00051">
    <property type="entry name" value="EFh"/>
    <property type="match status" value="2"/>
</dbReference>